<accession>A0A1H6IEN2</accession>
<gene>
    <name evidence="6" type="ORF">SAMN05192561_10248</name>
</gene>
<dbReference type="SUPFAM" id="SSF56349">
    <property type="entry name" value="DNA breaking-rejoining enzymes"/>
    <property type="match status" value="1"/>
</dbReference>
<keyword evidence="7" id="KW-1185">Reference proteome</keyword>
<keyword evidence="3" id="KW-0233">DNA recombination</keyword>
<proteinExistence type="predicted"/>
<reference evidence="6 7" key="1">
    <citation type="submission" date="2016-10" db="EMBL/GenBank/DDBJ databases">
        <authorList>
            <person name="de Groot N.N."/>
        </authorList>
    </citation>
    <scope>NUCLEOTIDE SEQUENCE [LARGE SCALE GENOMIC DNA]</scope>
    <source>
        <strain evidence="6 7">IBRC-M10418</strain>
    </source>
</reference>
<dbReference type="InterPro" id="IPR044068">
    <property type="entry name" value="CB"/>
</dbReference>
<evidence type="ECO:0000256" key="4">
    <source>
        <dbReference type="PROSITE-ProRule" id="PRU01248"/>
    </source>
</evidence>
<dbReference type="GO" id="GO:0006310">
    <property type="term" value="P:DNA recombination"/>
    <property type="evidence" value="ECO:0007669"/>
    <property type="project" value="UniProtKB-KW"/>
</dbReference>
<dbReference type="CDD" id="cd00397">
    <property type="entry name" value="DNA_BRE_C"/>
    <property type="match status" value="1"/>
</dbReference>
<dbReference type="GO" id="GO:0015074">
    <property type="term" value="P:DNA integration"/>
    <property type="evidence" value="ECO:0007669"/>
    <property type="project" value="UniProtKB-KW"/>
</dbReference>
<dbReference type="Gene3D" id="1.10.443.10">
    <property type="entry name" value="Intergrase catalytic core"/>
    <property type="match status" value="1"/>
</dbReference>
<feature type="domain" description="Core-binding (CB)" evidence="5">
    <location>
        <begin position="7"/>
        <end position="92"/>
    </location>
</feature>
<dbReference type="InterPro" id="IPR050090">
    <property type="entry name" value="Tyrosine_recombinase_XerCD"/>
</dbReference>
<dbReference type="RefSeq" id="WP_092815813.1">
    <property type="nucleotide sequence ID" value="NZ_FNWU01000002.1"/>
</dbReference>
<evidence type="ECO:0000313" key="6">
    <source>
        <dbReference type="EMBL" id="SEH45607.1"/>
    </source>
</evidence>
<keyword evidence="2 4" id="KW-0238">DNA-binding</keyword>
<evidence type="ECO:0000256" key="1">
    <source>
        <dbReference type="ARBA" id="ARBA00022908"/>
    </source>
</evidence>
<keyword evidence="1" id="KW-0229">DNA integration</keyword>
<evidence type="ECO:0000313" key="7">
    <source>
        <dbReference type="Proteomes" id="UP000199215"/>
    </source>
</evidence>
<dbReference type="InterPro" id="IPR013762">
    <property type="entry name" value="Integrase-like_cat_sf"/>
</dbReference>
<dbReference type="EMBL" id="FNWU01000002">
    <property type="protein sequence ID" value="SEH45607.1"/>
    <property type="molecule type" value="Genomic_DNA"/>
</dbReference>
<dbReference type="InterPro" id="IPR004107">
    <property type="entry name" value="Integrase_SAM-like_N"/>
</dbReference>
<dbReference type="STRING" id="1267564.SAMN05192561_10248"/>
<dbReference type="OrthoDB" id="198497at2157"/>
<organism evidence="6 7">
    <name type="scientific">Halopenitus malekzadehii</name>
    <dbReference type="NCBI Taxonomy" id="1267564"/>
    <lineage>
        <taxon>Archaea</taxon>
        <taxon>Methanobacteriati</taxon>
        <taxon>Methanobacteriota</taxon>
        <taxon>Stenosarchaea group</taxon>
        <taxon>Halobacteria</taxon>
        <taxon>Halobacteriales</taxon>
        <taxon>Haloferacaceae</taxon>
        <taxon>Halopenitus</taxon>
    </lineage>
</organism>
<evidence type="ECO:0000256" key="3">
    <source>
        <dbReference type="ARBA" id="ARBA00023172"/>
    </source>
</evidence>
<dbReference type="PROSITE" id="PS51900">
    <property type="entry name" value="CB"/>
    <property type="match status" value="1"/>
</dbReference>
<sequence>MSDIEPIDPSKALELYLDDRSGNLSRSSINSHRSRLSTFVDWLDERDITNLNELTGRLIKEYQIESRKEGDWAPATEKSMMDTTRVFIRWCESIEAVESGLAQRVQSPVVDDTDNARHEELDSQTAQSVLENLERYHYCSRAHVTLAVMWHTMARCGAVRSLDVEDYNPDERYLQFKHRPDTDTPLKNKTKSQRHVAISESIADLLDDWIENKRPEVTDKYGREPLLTTTKGRIARSTIARYAYKYTQPCRHDGTCPLGRDPKTCEATNPSNSSTCPESFSPHPFRRGSITHWLRSDVPSQAVSSRADVSERVIEKHYDERSDRERMEQRRAYLGNV</sequence>
<dbReference type="InterPro" id="IPR010998">
    <property type="entry name" value="Integrase_recombinase_N"/>
</dbReference>
<dbReference type="GO" id="GO:0003677">
    <property type="term" value="F:DNA binding"/>
    <property type="evidence" value="ECO:0007669"/>
    <property type="project" value="UniProtKB-UniRule"/>
</dbReference>
<dbReference type="Pfam" id="PF02899">
    <property type="entry name" value="Phage_int_SAM_1"/>
    <property type="match status" value="1"/>
</dbReference>
<name>A0A1H6IEN2_9EURY</name>
<protein>
    <submittedName>
        <fullName evidence="6">Site-specific recombinase XerD</fullName>
    </submittedName>
</protein>
<dbReference type="PANTHER" id="PTHR30349:SF41">
    <property type="entry name" value="INTEGRASE_RECOMBINASE PROTEIN MJ0367-RELATED"/>
    <property type="match status" value="1"/>
</dbReference>
<evidence type="ECO:0000259" key="5">
    <source>
        <dbReference type="PROSITE" id="PS51900"/>
    </source>
</evidence>
<dbReference type="Proteomes" id="UP000199215">
    <property type="component" value="Unassembled WGS sequence"/>
</dbReference>
<dbReference type="InterPro" id="IPR011010">
    <property type="entry name" value="DNA_brk_join_enz"/>
</dbReference>
<evidence type="ECO:0000256" key="2">
    <source>
        <dbReference type="ARBA" id="ARBA00023125"/>
    </source>
</evidence>
<dbReference type="PANTHER" id="PTHR30349">
    <property type="entry name" value="PHAGE INTEGRASE-RELATED"/>
    <property type="match status" value="1"/>
</dbReference>
<dbReference type="AlphaFoldDB" id="A0A1H6IEN2"/>
<dbReference type="Gene3D" id="1.10.150.130">
    <property type="match status" value="1"/>
</dbReference>